<protein>
    <recommendedName>
        <fullName evidence="4">Clp R domain-containing protein</fullName>
    </recommendedName>
</protein>
<name>A0ABW4U0Z2_9SPHN</name>
<dbReference type="Proteomes" id="UP001597400">
    <property type="component" value="Unassembled WGS sequence"/>
</dbReference>
<evidence type="ECO:0000256" key="1">
    <source>
        <dbReference type="SAM" id="MobiDB-lite"/>
    </source>
</evidence>
<dbReference type="EMBL" id="JBHUGS010000002">
    <property type="protein sequence ID" value="MFD1951274.1"/>
    <property type="molecule type" value="Genomic_DNA"/>
</dbReference>
<evidence type="ECO:0000313" key="2">
    <source>
        <dbReference type="EMBL" id="MFD1951274.1"/>
    </source>
</evidence>
<keyword evidence="3" id="KW-1185">Reference proteome</keyword>
<accession>A0ABW4U0Z2</accession>
<evidence type="ECO:0008006" key="4">
    <source>
        <dbReference type="Google" id="ProtNLM"/>
    </source>
</evidence>
<proteinExistence type="predicted"/>
<evidence type="ECO:0000313" key="3">
    <source>
        <dbReference type="Proteomes" id="UP001597400"/>
    </source>
</evidence>
<reference evidence="3" key="1">
    <citation type="journal article" date="2019" name="Int. J. Syst. Evol. Microbiol.">
        <title>The Global Catalogue of Microorganisms (GCM) 10K type strain sequencing project: providing services to taxonomists for standard genome sequencing and annotation.</title>
        <authorList>
            <consortium name="The Broad Institute Genomics Platform"/>
            <consortium name="The Broad Institute Genome Sequencing Center for Infectious Disease"/>
            <person name="Wu L."/>
            <person name="Ma J."/>
        </authorList>
    </citation>
    <scope>NUCLEOTIDE SEQUENCE [LARGE SCALE GENOMIC DNA]</scope>
    <source>
        <strain evidence="3">CGMCC 1.12702</strain>
    </source>
</reference>
<organism evidence="2 3">
    <name type="scientific">Sphingomonas arantia</name>
    <dbReference type="NCBI Taxonomy" id="1460676"/>
    <lineage>
        <taxon>Bacteria</taxon>
        <taxon>Pseudomonadati</taxon>
        <taxon>Pseudomonadota</taxon>
        <taxon>Alphaproteobacteria</taxon>
        <taxon>Sphingomonadales</taxon>
        <taxon>Sphingomonadaceae</taxon>
        <taxon>Sphingomonas</taxon>
    </lineage>
</organism>
<sequence length="150" mass="15904">MSSYADEVTYCTGRIAQSTALALASTNACARASHVGIANAYGARLTALKLDGDRSVQGGERPGREQGQPEPDMTPSVRNDADMRDRVVALEHVVVAMLAGGSRDQREAVHDMALFVRPGPTPASGRSTTDAAARMDQLADRSALFSRISE</sequence>
<gene>
    <name evidence="2" type="ORF">ACFSGX_10920</name>
</gene>
<dbReference type="RefSeq" id="WP_380929806.1">
    <property type="nucleotide sequence ID" value="NZ_JBHUGS010000002.1"/>
</dbReference>
<feature type="region of interest" description="Disordered" evidence="1">
    <location>
        <begin position="52"/>
        <end position="83"/>
    </location>
</feature>
<comment type="caution">
    <text evidence="2">The sequence shown here is derived from an EMBL/GenBank/DDBJ whole genome shotgun (WGS) entry which is preliminary data.</text>
</comment>